<dbReference type="OrthoDB" id="4075938at2"/>
<dbReference type="SUPFAM" id="SSF55781">
    <property type="entry name" value="GAF domain-like"/>
    <property type="match status" value="1"/>
</dbReference>
<reference evidence="1 2" key="1">
    <citation type="submission" date="2015-12" db="EMBL/GenBank/DDBJ databases">
        <title>Draft genome sequence of Streptomyces silvensis ATCC 53525, a producer of novel hormone antagonists.</title>
        <authorList>
            <person name="Johnston C.W."/>
            <person name="Li Y."/>
            <person name="Magarvey N.A."/>
        </authorList>
    </citation>
    <scope>NUCLEOTIDE SEQUENCE [LARGE SCALE GENOMIC DNA]</scope>
    <source>
        <strain evidence="1 2">ATCC 53525</strain>
    </source>
</reference>
<dbReference type="InterPro" id="IPR029016">
    <property type="entry name" value="GAF-like_dom_sf"/>
</dbReference>
<evidence type="ECO:0000313" key="2">
    <source>
        <dbReference type="Proteomes" id="UP000054804"/>
    </source>
</evidence>
<dbReference type="Gene3D" id="3.30.450.40">
    <property type="match status" value="1"/>
</dbReference>
<dbReference type="EMBL" id="LOCL01000042">
    <property type="protein sequence ID" value="KUF15836.1"/>
    <property type="molecule type" value="Genomic_DNA"/>
</dbReference>
<proteinExistence type="predicted"/>
<dbReference type="STRING" id="1765722.AT728_14110"/>
<sequence length="289" mass="30113">MTPGDGFAGQVAAAWRKAAAARARAERAEKSAQRYEAWAAETGHTPHIDLAAALRRSAACHRSSADLQEAFARRVAAWGQGPGERPRFMSGVAEVCGAESVALTLVDARNSQLAVAASGEPARAAQDLEFMLGEGPSRDATTHRGLVFASGEAIETRWPCFGPALTALGVREVAAAPLDTAASSRCLGALAVFDPRPGLVGSRAFDDVVGALTRLVLCDPDADPELYGGTDHRDSVQQAAGMVSVHVGCRVDDALALIKARAFTRGVPLDALSRAIVAGDLTFTREGPS</sequence>
<dbReference type="AlphaFoldDB" id="A0A0W7WZ36"/>
<keyword evidence="2" id="KW-1185">Reference proteome</keyword>
<protein>
    <submittedName>
        <fullName evidence="1">Cell wall protein</fullName>
    </submittedName>
</protein>
<dbReference type="RefSeq" id="WP_058850068.1">
    <property type="nucleotide sequence ID" value="NZ_LOCL01000042.1"/>
</dbReference>
<comment type="caution">
    <text evidence="1">The sequence shown here is derived from an EMBL/GenBank/DDBJ whole genome shotgun (WGS) entry which is preliminary data.</text>
</comment>
<evidence type="ECO:0000313" key="1">
    <source>
        <dbReference type="EMBL" id="KUF15836.1"/>
    </source>
</evidence>
<dbReference type="Proteomes" id="UP000054804">
    <property type="component" value="Unassembled WGS sequence"/>
</dbReference>
<gene>
    <name evidence="1" type="ORF">AT728_14110</name>
</gene>
<name>A0A0W7WZ36_9ACTN</name>
<organism evidence="1 2">
    <name type="scientific">Streptomyces silvensis</name>
    <dbReference type="NCBI Taxonomy" id="1765722"/>
    <lineage>
        <taxon>Bacteria</taxon>
        <taxon>Bacillati</taxon>
        <taxon>Actinomycetota</taxon>
        <taxon>Actinomycetes</taxon>
        <taxon>Kitasatosporales</taxon>
        <taxon>Streptomycetaceae</taxon>
        <taxon>Streptomyces</taxon>
    </lineage>
</organism>
<accession>A0A0W7WZ36</accession>